<organism evidence="2 3">
    <name type="scientific">Streptomyces thermolineatus</name>
    <dbReference type="NCBI Taxonomy" id="44033"/>
    <lineage>
        <taxon>Bacteria</taxon>
        <taxon>Bacillati</taxon>
        <taxon>Actinomycetota</taxon>
        <taxon>Actinomycetes</taxon>
        <taxon>Kitasatosporales</taxon>
        <taxon>Streptomycetaceae</taxon>
        <taxon>Streptomyces</taxon>
    </lineage>
</organism>
<protein>
    <submittedName>
        <fullName evidence="2">Uncharacterized protein</fullName>
    </submittedName>
</protein>
<name>A0ABN3MUE2_9ACTN</name>
<keyword evidence="3" id="KW-1185">Reference proteome</keyword>
<proteinExistence type="predicted"/>
<feature type="region of interest" description="Disordered" evidence="1">
    <location>
        <begin position="35"/>
        <end position="74"/>
    </location>
</feature>
<evidence type="ECO:0000313" key="2">
    <source>
        <dbReference type="EMBL" id="GAA2508317.1"/>
    </source>
</evidence>
<sequence>MGPQLAQVQAALPRSERFSGPFSDDAQVVADCRRPRFGPGRIEGTPATGRTGTAEGKKPSQVASRGESGRLCQT</sequence>
<gene>
    <name evidence="2" type="ORF">GCM10010406_51050</name>
</gene>
<reference evidence="2 3" key="1">
    <citation type="journal article" date="2019" name="Int. J. Syst. Evol. Microbiol.">
        <title>The Global Catalogue of Microorganisms (GCM) 10K type strain sequencing project: providing services to taxonomists for standard genome sequencing and annotation.</title>
        <authorList>
            <consortium name="The Broad Institute Genomics Platform"/>
            <consortium name="The Broad Institute Genome Sequencing Center for Infectious Disease"/>
            <person name="Wu L."/>
            <person name="Ma J."/>
        </authorList>
    </citation>
    <scope>NUCLEOTIDE SEQUENCE [LARGE SCALE GENOMIC DNA]</scope>
    <source>
        <strain evidence="2 3">JCM 6307</strain>
    </source>
</reference>
<evidence type="ECO:0000256" key="1">
    <source>
        <dbReference type="SAM" id="MobiDB-lite"/>
    </source>
</evidence>
<feature type="region of interest" description="Disordered" evidence="1">
    <location>
        <begin position="1"/>
        <end position="22"/>
    </location>
</feature>
<evidence type="ECO:0000313" key="3">
    <source>
        <dbReference type="Proteomes" id="UP001501358"/>
    </source>
</evidence>
<dbReference type="Proteomes" id="UP001501358">
    <property type="component" value="Unassembled WGS sequence"/>
</dbReference>
<comment type="caution">
    <text evidence="2">The sequence shown here is derived from an EMBL/GenBank/DDBJ whole genome shotgun (WGS) entry which is preliminary data.</text>
</comment>
<dbReference type="EMBL" id="BAAATA010000044">
    <property type="protein sequence ID" value="GAA2508317.1"/>
    <property type="molecule type" value="Genomic_DNA"/>
</dbReference>
<accession>A0ABN3MUE2</accession>